<sequence length="170" mass="17596">MSLIRLVWGAGEGPTELSAFDAALAEAGVHNYNLVTLSSVIPAGPDIEVVGTAPDLGPVGDELHVVESSAVAAPGESVAAGVGWARSESGRGIFYEVDGDDPESVEAEIREGLAAGRELRDWRFVDEQVVVESATATDEYAGAVVCAVYGEGRPAPTEGRGRLTGERGTE</sequence>
<keyword evidence="5" id="KW-0456">Lyase</keyword>
<evidence type="ECO:0000313" key="9">
    <source>
        <dbReference type="Proteomes" id="UP000199062"/>
    </source>
</evidence>
<name>A0A1I6KF71_9EURY</name>
<dbReference type="OrthoDB" id="30748at2157"/>
<organism evidence="8 9">
    <name type="scientific">Halomicrobium zhouii</name>
    <dbReference type="NCBI Taxonomy" id="767519"/>
    <lineage>
        <taxon>Archaea</taxon>
        <taxon>Methanobacteriati</taxon>
        <taxon>Methanobacteriota</taxon>
        <taxon>Stenosarchaea group</taxon>
        <taxon>Halobacteria</taxon>
        <taxon>Halobacteriales</taxon>
        <taxon>Haloarculaceae</taxon>
        <taxon>Halomicrobium</taxon>
    </lineage>
</organism>
<evidence type="ECO:0000313" key="8">
    <source>
        <dbReference type="EMBL" id="SFR89895.1"/>
    </source>
</evidence>
<dbReference type="PANTHER" id="PTHR40438">
    <property type="entry name" value="PYRUVOYL-DEPENDENT ARGININE DECARBOXYLASE"/>
    <property type="match status" value="1"/>
</dbReference>
<dbReference type="Proteomes" id="UP000199062">
    <property type="component" value="Unassembled WGS sequence"/>
</dbReference>
<reference evidence="8 9" key="1">
    <citation type="submission" date="2016-10" db="EMBL/GenBank/DDBJ databases">
        <authorList>
            <person name="de Groot N.N."/>
        </authorList>
    </citation>
    <scope>NUCLEOTIDE SEQUENCE [LARGE SCALE GENOMIC DNA]</scope>
    <source>
        <strain evidence="8 9">CGMCC 1.10457</strain>
    </source>
</reference>
<dbReference type="Pfam" id="PF01862">
    <property type="entry name" value="PvlArgDC"/>
    <property type="match status" value="1"/>
</dbReference>
<protein>
    <recommendedName>
        <fullName evidence="3">arginine decarboxylase</fullName>
        <ecNumber evidence="3">4.1.1.19</ecNumber>
    </recommendedName>
</protein>
<gene>
    <name evidence="8" type="ORF">SAMN05216559_0707</name>
</gene>
<keyword evidence="6" id="KW-0670">Pyruvate</keyword>
<evidence type="ECO:0000256" key="6">
    <source>
        <dbReference type="ARBA" id="ARBA00023317"/>
    </source>
</evidence>
<dbReference type="STRING" id="767519.SAMN05216559_0707"/>
<keyword evidence="9" id="KW-1185">Reference proteome</keyword>
<dbReference type="Gene3D" id="3.50.20.10">
    <property type="entry name" value="Pyruvoyl-Dependent Histidine Decarboxylase, subunit B"/>
    <property type="match status" value="1"/>
</dbReference>
<dbReference type="EC" id="4.1.1.19" evidence="3"/>
<dbReference type="GO" id="GO:0006527">
    <property type="term" value="P:L-arginine catabolic process"/>
    <property type="evidence" value="ECO:0007669"/>
    <property type="project" value="InterPro"/>
</dbReference>
<dbReference type="InterPro" id="IPR016104">
    <property type="entry name" value="Pyr-dep_his/arg-deCO2ase"/>
</dbReference>
<dbReference type="SUPFAM" id="SSF56271">
    <property type="entry name" value="Pyruvoyl-dependent histidine and arginine decarboxylases"/>
    <property type="match status" value="1"/>
</dbReference>
<keyword evidence="4" id="KW-0210">Decarboxylase</keyword>
<evidence type="ECO:0000256" key="2">
    <source>
        <dbReference type="ARBA" id="ARBA00007412"/>
    </source>
</evidence>
<comment type="cofactor">
    <cofactor evidence="1">
        <name>pyruvate</name>
        <dbReference type="ChEBI" id="CHEBI:15361"/>
    </cofactor>
</comment>
<dbReference type="RefSeq" id="WP_089813925.1">
    <property type="nucleotide sequence ID" value="NZ_FOZK01000001.1"/>
</dbReference>
<proteinExistence type="inferred from homology"/>
<evidence type="ECO:0000256" key="4">
    <source>
        <dbReference type="ARBA" id="ARBA00022793"/>
    </source>
</evidence>
<accession>A0A1I6KF71</accession>
<comment type="catalytic activity">
    <reaction evidence="7">
        <text>L-arginine + H(+) = agmatine + CO2</text>
        <dbReference type="Rhea" id="RHEA:17641"/>
        <dbReference type="ChEBI" id="CHEBI:15378"/>
        <dbReference type="ChEBI" id="CHEBI:16526"/>
        <dbReference type="ChEBI" id="CHEBI:32682"/>
        <dbReference type="ChEBI" id="CHEBI:58145"/>
        <dbReference type="EC" id="4.1.1.19"/>
    </reaction>
</comment>
<evidence type="ECO:0000256" key="7">
    <source>
        <dbReference type="ARBA" id="ARBA00049309"/>
    </source>
</evidence>
<evidence type="ECO:0000256" key="3">
    <source>
        <dbReference type="ARBA" id="ARBA00012426"/>
    </source>
</evidence>
<dbReference type="SFLD" id="SFLDG01170">
    <property type="entry name" value="Pyruvoyl-dependent_arginine_de"/>
    <property type="match status" value="1"/>
</dbReference>
<evidence type="ECO:0000256" key="5">
    <source>
        <dbReference type="ARBA" id="ARBA00023239"/>
    </source>
</evidence>
<dbReference type="GO" id="GO:0008792">
    <property type="term" value="F:arginine decarboxylase activity"/>
    <property type="evidence" value="ECO:0007669"/>
    <property type="project" value="UniProtKB-EC"/>
</dbReference>
<dbReference type="PANTHER" id="PTHR40438:SF1">
    <property type="entry name" value="PYRUVOYL-DEPENDENT ARGININE DECARBOXYLASE"/>
    <property type="match status" value="1"/>
</dbReference>
<dbReference type="EMBL" id="FOZK01000001">
    <property type="protein sequence ID" value="SFR89895.1"/>
    <property type="molecule type" value="Genomic_DNA"/>
</dbReference>
<evidence type="ECO:0000256" key="1">
    <source>
        <dbReference type="ARBA" id="ARBA00001928"/>
    </source>
</evidence>
<dbReference type="AlphaFoldDB" id="A0A1I6KF71"/>
<dbReference type="InterPro" id="IPR016105">
    <property type="entry name" value="Pyr-dep_his/arg-deCO2ase_sand"/>
</dbReference>
<dbReference type="SFLD" id="SFLDS00055">
    <property type="entry name" value="Pyruvoyl-Dependent_Histidine/A"/>
    <property type="match status" value="1"/>
</dbReference>
<comment type="similarity">
    <text evidence="2">Belongs to the PdaD family.</text>
</comment>
<dbReference type="InterPro" id="IPR002724">
    <property type="entry name" value="Pyruvoyl-dep_arg_deCO2ase"/>
</dbReference>